<evidence type="ECO:0000256" key="1">
    <source>
        <dbReference type="ARBA" id="ARBA00001933"/>
    </source>
</evidence>
<dbReference type="RefSeq" id="WP_184112946.1">
    <property type="nucleotide sequence ID" value="NZ_JACHNY010000002.1"/>
</dbReference>
<dbReference type="EMBL" id="JACHNY010000002">
    <property type="protein sequence ID" value="MBB4617290.1"/>
    <property type="molecule type" value="Genomic_DNA"/>
</dbReference>
<protein>
    <submittedName>
        <fullName evidence="8">Aromatic-amino-acid transaminase</fullName>
        <ecNumber evidence="8">2.6.1.57</ecNumber>
    </submittedName>
</protein>
<evidence type="ECO:0000256" key="6">
    <source>
        <dbReference type="ARBA" id="ARBA00022898"/>
    </source>
</evidence>
<feature type="domain" description="Aminotransferase class I/classII large" evidence="7">
    <location>
        <begin position="36"/>
        <end position="393"/>
    </location>
</feature>
<reference evidence="8 9" key="1">
    <citation type="submission" date="2020-08" db="EMBL/GenBank/DDBJ databases">
        <title>Genomic Encyclopedia of Type Strains, Phase IV (KMG-IV): sequencing the most valuable type-strain genomes for metagenomic binning, comparative biology and taxonomic classification.</title>
        <authorList>
            <person name="Goeker M."/>
        </authorList>
    </citation>
    <scope>NUCLEOTIDE SEQUENCE [LARGE SCALE GENOMIC DNA]</scope>
    <source>
        <strain evidence="8 9">DSM 15867</strain>
    </source>
</reference>
<keyword evidence="6" id="KW-0663">Pyridoxal phosphate</keyword>
<organism evidence="8 9">
    <name type="scientific">Sphingomonas abaci</name>
    <dbReference type="NCBI Taxonomy" id="237611"/>
    <lineage>
        <taxon>Bacteria</taxon>
        <taxon>Pseudomonadati</taxon>
        <taxon>Pseudomonadota</taxon>
        <taxon>Alphaproteobacteria</taxon>
        <taxon>Sphingomonadales</taxon>
        <taxon>Sphingomonadaceae</taxon>
        <taxon>Sphingomonas</taxon>
    </lineage>
</organism>
<sequence>MSVQLDDAPLFGRLERQAPDALLAIIGLHRADPRPGKIDVGVGVYRDATGATPVMRAVKAAEARLLATQDTKSYLGPEGDQRFTDLLAPIALGGALAADGRITGVQTPGGTGALRLAAELIAVADAERAVWIGTPTWPNHAPIFRAAGLTVRTQAYYDAAQSRVDFDAFLAGLTQARAGDVVLLHGCCHNPTGTGFAHHEWAVLAKEIARRGLIPLVDLAYQGLGQGLEEDAAGMHVVLNGVPEAMVAYSCDKNFALYRERVGALWVQADRPAMALPVRENMLVLARSLWSMPPDHGAAIVRTILEEPALTSDWRDELTQMCGRIRSLRAILGAAHPALAPIARQDGLFALLPIGRETVAALRAEHGIYMPDSGRINIAGLNDETVARFVAALLPHLKG</sequence>
<dbReference type="GO" id="GO:0004838">
    <property type="term" value="F:L-tyrosine-2-oxoglutarate transaminase activity"/>
    <property type="evidence" value="ECO:0007669"/>
    <property type="project" value="TreeGrafter"/>
</dbReference>
<dbReference type="SUPFAM" id="SSF53383">
    <property type="entry name" value="PLP-dependent transferases"/>
    <property type="match status" value="1"/>
</dbReference>
<dbReference type="GO" id="GO:0042802">
    <property type="term" value="F:identical protein binding"/>
    <property type="evidence" value="ECO:0007669"/>
    <property type="project" value="TreeGrafter"/>
</dbReference>
<dbReference type="GO" id="GO:0004069">
    <property type="term" value="F:L-aspartate:2-oxoglutarate aminotransferase activity"/>
    <property type="evidence" value="ECO:0007669"/>
    <property type="project" value="TreeGrafter"/>
</dbReference>
<dbReference type="Pfam" id="PF00155">
    <property type="entry name" value="Aminotran_1_2"/>
    <property type="match status" value="1"/>
</dbReference>
<dbReference type="InterPro" id="IPR004839">
    <property type="entry name" value="Aminotransferase_I/II_large"/>
</dbReference>
<dbReference type="Gene3D" id="3.90.1150.10">
    <property type="entry name" value="Aspartate Aminotransferase, domain 1"/>
    <property type="match status" value="1"/>
</dbReference>
<dbReference type="InterPro" id="IPR015424">
    <property type="entry name" value="PyrdxlP-dep_Trfase"/>
</dbReference>
<dbReference type="GO" id="GO:0033585">
    <property type="term" value="P:L-phenylalanine biosynthetic process from chorismate via phenylpyruvate"/>
    <property type="evidence" value="ECO:0007669"/>
    <property type="project" value="TreeGrafter"/>
</dbReference>
<gene>
    <name evidence="8" type="ORF">GGQ96_001410</name>
</gene>
<dbReference type="GO" id="GO:0005829">
    <property type="term" value="C:cytosol"/>
    <property type="evidence" value="ECO:0007669"/>
    <property type="project" value="TreeGrafter"/>
</dbReference>
<keyword evidence="5 8" id="KW-0808">Transferase</keyword>
<evidence type="ECO:0000259" key="7">
    <source>
        <dbReference type="Pfam" id="PF00155"/>
    </source>
</evidence>
<evidence type="ECO:0000313" key="8">
    <source>
        <dbReference type="EMBL" id="MBB4617290.1"/>
    </source>
</evidence>
<keyword evidence="4 8" id="KW-0032">Aminotransferase</keyword>
<comment type="cofactor">
    <cofactor evidence="1">
        <name>pyridoxal 5'-phosphate</name>
        <dbReference type="ChEBI" id="CHEBI:597326"/>
    </cofactor>
</comment>
<dbReference type="InterPro" id="IPR015422">
    <property type="entry name" value="PyrdxlP-dep_Trfase_small"/>
</dbReference>
<dbReference type="AlphaFoldDB" id="A0A7W7AHT6"/>
<comment type="subunit">
    <text evidence="3">Homodimer.</text>
</comment>
<dbReference type="NCBIfam" id="NF006719">
    <property type="entry name" value="PRK09257.1"/>
    <property type="match status" value="1"/>
</dbReference>
<keyword evidence="9" id="KW-1185">Reference proteome</keyword>
<comment type="similarity">
    <text evidence="2">Belongs to the class-I pyridoxal-phosphate-dependent aminotransferase family.</text>
</comment>
<evidence type="ECO:0000256" key="4">
    <source>
        <dbReference type="ARBA" id="ARBA00022576"/>
    </source>
</evidence>
<dbReference type="Proteomes" id="UP000574769">
    <property type="component" value="Unassembled WGS sequence"/>
</dbReference>
<evidence type="ECO:0000256" key="5">
    <source>
        <dbReference type="ARBA" id="ARBA00022679"/>
    </source>
</evidence>
<proteinExistence type="inferred from homology"/>
<dbReference type="Gene3D" id="3.40.640.10">
    <property type="entry name" value="Type I PLP-dependent aspartate aminotransferase-like (Major domain)"/>
    <property type="match status" value="1"/>
</dbReference>
<dbReference type="PRINTS" id="PR00799">
    <property type="entry name" value="TRANSAMINASE"/>
</dbReference>
<evidence type="ECO:0000256" key="2">
    <source>
        <dbReference type="ARBA" id="ARBA00007441"/>
    </source>
</evidence>
<accession>A0A7W7AHT6</accession>
<dbReference type="PANTHER" id="PTHR11879">
    <property type="entry name" value="ASPARTATE AMINOTRANSFERASE"/>
    <property type="match status" value="1"/>
</dbReference>
<dbReference type="PANTHER" id="PTHR11879:SF22">
    <property type="entry name" value="ASPARTATE AMINOTRANSFERASE, MITOCHONDRIAL"/>
    <property type="match status" value="1"/>
</dbReference>
<dbReference type="GO" id="GO:0030170">
    <property type="term" value="F:pyridoxal phosphate binding"/>
    <property type="evidence" value="ECO:0007669"/>
    <property type="project" value="InterPro"/>
</dbReference>
<comment type="caution">
    <text evidence="8">The sequence shown here is derived from an EMBL/GenBank/DDBJ whole genome shotgun (WGS) entry which is preliminary data.</text>
</comment>
<name>A0A7W7AHT6_9SPHN</name>
<dbReference type="EC" id="2.6.1.57" evidence="8"/>
<dbReference type="CDD" id="cd00609">
    <property type="entry name" value="AAT_like"/>
    <property type="match status" value="1"/>
</dbReference>
<dbReference type="InterPro" id="IPR000796">
    <property type="entry name" value="Asp_trans"/>
</dbReference>
<evidence type="ECO:0000313" key="9">
    <source>
        <dbReference type="Proteomes" id="UP000574769"/>
    </source>
</evidence>
<evidence type="ECO:0000256" key="3">
    <source>
        <dbReference type="ARBA" id="ARBA00011738"/>
    </source>
</evidence>
<dbReference type="InterPro" id="IPR015421">
    <property type="entry name" value="PyrdxlP-dep_Trfase_major"/>
</dbReference>